<feature type="domain" description="HTH lysR-type" evidence="5">
    <location>
        <begin position="1"/>
        <end position="58"/>
    </location>
</feature>
<dbReference type="Proteomes" id="UP001235840">
    <property type="component" value="Unassembled WGS sequence"/>
</dbReference>
<accession>A0ABT9VUG4</accession>
<dbReference type="SUPFAM" id="SSF53850">
    <property type="entry name" value="Periplasmic binding protein-like II"/>
    <property type="match status" value="1"/>
</dbReference>
<reference evidence="6 7" key="1">
    <citation type="submission" date="2023-07" db="EMBL/GenBank/DDBJ databases">
        <title>Genomic Encyclopedia of Type Strains, Phase IV (KMG-IV): sequencing the most valuable type-strain genomes for metagenomic binning, comparative biology and taxonomic classification.</title>
        <authorList>
            <person name="Goeker M."/>
        </authorList>
    </citation>
    <scope>NUCLEOTIDE SEQUENCE [LARGE SCALE GENOMIC DNA]</scope>
    <source>
        <strain evidence="6 7">DSM 12751</strain>
    </source>
</reference>
<dbReference type="EMBL" id="JAUSTY010000002">
    <property type="protein sequence ID" value="MDQ0164632.1"/>
    <property type="molecule type" value="Genomic_DNA"/>
</dbReference>
<keyword evidence="3 6" id="KW-0238">DNA-binding</keyword>
<keyword evidence="7" id="KW-1185">Reference proteome</keyword>
<dbReference type="InterPro" id="IPR036388">
    <property type="entry name" value="WH-like_DNA-bd_sf"/>
</dbReference>
<dbReference type="PANTHER" id="PTHR30126:SF40">
    <property type="entry name" value="HTH-TYPE TRANSCRIPTIONAL REGULATOR GLTR"/>
    <property type="match status" value="1"/>
</dbReference>
<evidence type="ECO:0000256" key="2">
    <source>
        <dbReference type="ARBA" id="ARBA00023015"/>
    </source>
</evidence>
<evidence type="ECO:0000256" key="1">
    <source>
        <dbReference type="ARBA" id="ARBA00009437"/>
    </source>
</evidence>
<dbReference type="InterPro" id="IPR036390">
    <property type="entry name" value="WH_DNA-bd_sf"/>
</dbReference>
<organism evidence="6 7">
    <name type="scientific">Caldalkalibacillus horti</name>
    <dbReference type="NCBI Taxonomy" id="77523"/>
    <lineage>
        <taxon>Bacteria</taxon>
        <taxon>Bacillati</taxon>
        <taxon>Bacillota</taxon>
        <taxon>Bacilli</taxon>
        <taxon>Bacillales</taxon>
        <taxon>Bacillaceae</taxon>
        <taxon>Caldalkalibacillus</taxon>
    </lineage>
</organism>
<dbReference type="Pfam" id="PF03466">
    <property type="entry name" value="LysR_substrate"/>
    <property type="match status" value="1"/>
</dbReference>
<sequence>MELSDLKVFQAIAEESSISGAAKRLDYVQSNVTARLRKLEDELGVLLFHRSVKGLTITEKGLLFRKYANTILQLADESIRVLQDEDKPSGTLRIGVVETVTCGHFMNIIATFQKQYQQVTLRLETGNSEVLMEKIKNYELDAAFVTGDLSSSEFSLDYVQTDEIVLLSKEEKSIASLLQSRWAVSPKGCPFRRKLEQWYQDSKLELSEIIEISSLETLLSSVKEGITATILPKSVLTGSYEHLHVVPIPEVYRYIETGLISRKEKYVNHAYKAFATLVQERGLF</sequence>
<evidence type="ECO:0000313" key="6">
    <source>
        <dbReference type="EMBL" id="MDQ0164632.1"/>
    </source>
</evidence>
<gene>
    <name evidence="6" type="ORF">J2S11_000532</name>
</gene>
<dbReference type="Gene3D" id="1.10.10.10">
    <property type="entry name" value="Winged helix-like DNA-binding domain superfamily/Winged helix DNA-binding domain"/>
    <property type="match status" value="1"/>
</dbReference>
<dbReference type="PROSITE" id="PS50931">
    <property type="entry name" value="HTH_LYSR"/>
    <property type="match status" value="1"/>
</dbReference>
<keyword evidence="2" id="KW-0805">Transcription regulation</keyword>
<dbReference type="Pfam" id="PF00126">
    <property type="entry name" value="HTH_1"/>
    <property type="match status" value="1"/>
</dbReference>
<keyword evidence="4" id="KW-0804">Transcription</keyword>
<comment type="similarity">
    <text evidence="1">Belongs to the LysR transcriptional regulatory family.</text>
</comment>
<evidence type="ECO:0000256" key="3">
    <source>
        <dbReference type="ARBA" id="ARBA00023125"/>
    </source>
</evidence>
<name>A0ABT9VUG4_9BACI</name>
<protein>
    <submittedName>
        <fullName evidence="6">DNA-binding transcriptional LysR family regulator</fullName>
    </submittedName>
</protein>
<evidence type="ECO:0000256" key="4">
    <source>
        <dbReference type="ARBA" id="ARBA00023163"/>
    </source>
</evidence>
<comment type="caution">
    <text evidence="6">The sequence shown here is derived from an EMBL/GenBank/DDBJ whole genome shotgun (WGS) entry which is preliminary data.</text>
</comment>
<proteinExistence type="inferred from homology"/>
<dbReference type="GO" id="GO:0003677">
    <property type="term" value="F:DNA binding"/>
    <property type="evidence" value="ECO:0007669"/>
    <property type="project" value="UniProtKB-KW"/>
</dbReference>
<dbReference type="RefSeq" id="WP_307390540.1">
    <property type="nucleotide sequence ID" value="NZ_BAAADK010000018.1"/>
</dbReference>
<dbReference type="SUPFAM" id="SSF46785">
    <property type="entry name" value="Winged helix' DNA-binding domain"/>
    <property type="match status" value="1"/>
</dbReference>
<dbReference type="PANTHER" id="PTHR30126">
    <property type="entry name" value="HTH-TYPE TRANSCRIPTIONAL REGULATOR"/>
    <property type="match status" value="1"/>
</dbReference>
<dbReference type="InterPro" id="IPR000847">
    <property type="entry name" value="LysR_HTH_N"/>
</dbReference>
<evidence type="ECO:0000259" key="5">
    <source>
        <dbReference type="PROSITE" id="PS50931"/>
    </source>
</evidence>
<dbReference type="Gene3D" id="3.40.190.290">
    <property type="match status" value="1"/>
</dbReference>
<dbReference type="InterPro" id="IPR005119">
    <property type="entry name" value="LysR_subst-bd"/>
</dbReference>
<evidence type="ECO:0000313" key="7">
    <source>
        <dbReference type="Proteomes" id="UP001235840"/>
    </source>
</evidence>